<dbReference type="PANTHER" id="PTHR30136">
    <property type="entry name" value="HELIX-TURN-HELIX TRANSCRIPTIONAL REGULATOR, ICLR FAMILY"/>
    <property type="match status" value="1"/>
</dbReference>
<dbReference type="GO" id="GO:0045892">
    <property type="term" value="P:negative regulation of DNA-templated transcription"/>
    <property type="evidence" value="ECO:0007669"/>
    <property type="project" value="TreeGrafter"/>
</dbReference>
<evidence type="ECO:0000256" key="1">
    <source>
        <dbReference type="ARBA" id="ARBA00023015"/>
    </source>
</evidence>
<dbReference type="SUPFAM" id="SSF46785">
    <property type="entry name" value="Winged helix' DNA-binding domain"/>
    <property type="match status" value="1"/>
</dbReference>
<dbReference type="RefSeq" id="WP_183626303.1">
    <property type="nucleotide sequence ID" value="NZ_JACHWJ010000005.1"/>
</dbReference>
<dbReference type="Gene3D" id="1.10.10.10">
    <property type="entry name" value="Winged helix-like DNA-binding domain superfamily/Winged helix DNA-binding domain"/>
    <property type="match status" value="1"/>
</dbReference>
<feature type="domain" description="HTH iclR-type" evidence="4">
    <location>
        <begin position="6"/>
        <end position="66"/>
    </location>
</feature>
<dbReference type="PANTHER" id="PTHR30136:SF35">
    <property type="entry name" value="HTH-TYPE TRANSCRIPTIONAL REGULATOR RV1719"/>
    <property type="match status" value="1"/>
</dbReference>
<dbReference type="PROSITE" id="PS51077">
    <property type="entry name" value="HTH_ICLR"/>
    <property type="match status" value="1"/>
</dbReference>
<dbReference type="InterPro" id="IPR036390">
    <property type="entry name" value="WH_DNA-bd_sf"/>
</dbReference>
<dbReference type="InterPro" id="IPR050707">
    <property type="entry name" value="HTH_MetabolicPath_Reg"/>
</dbReference>
<proteinExistence type="predicted"/>
<dbReference type="Pfam" id="PF01614">
    <property type="entry name" value="IclR_C"/>
    <property type="match status" value="1"/>
</dbReference>
<name>A0A7W4UR50_9MICO</name>
<dbReference type="SMART" id="SM00346">
    <property type="entry name" value="HTH_ICLR"/>
    <property type="match status" value="1"/>
</dbReference>
<dbReference type="GO" id="GO:0003700">
    <property type="term" value="F:DNA-binding transcription factor activity"/>
    <property type="evidence" value="ECO:0007669"/>
    <property type="project" value="TreeGrafter"/>
</dbReference>
<organism evidence="6 7">
    <name type="scientific">Pseudoclavibacter helvolus</name>
    <dbReference type="NCBI Taxonomy" id="255205"/>
    <lineage>
        <taxon>Bacteria</taxon>
        <taxon>Bacillati</taxon>
        <taxon>Actinomycetota</taxon>
        <taxon>Actinomycetes</taxon>
        <taxon>Micrococcales</taxon>
        <taxon>Microbacteriaceae</taxon>
        <taxon>Pseudoclavibacter</taxon>
    </lineage>
</organism>
<protein>
    <submittedName>
        <fullName evidence="6">DNA-binding IclR family transcriptional regulator</fullName>
    </submittedName>
</protein>
<gene>
    <name evidence="6" type="ORF">FHX72_003217</name>
</gene>
<dbReference type="Proteomes" id="UP000545286">
    <property type="component" value="Unassembled WGS sequence"/>
</dbReference>
<keyword evidence="1" id="KW-0805">Transcription regulation</keyword>
<comment type="caution">
    <text evidence="6">The sequence shown here is derived from an EMBL/GenBank/DDBJ whole genome shotgun (WGS) entry which is preliminary data.</text>
</comment>
<evidence type="ECO:0000259" key="5">
    <source>
        <dbReference type="PROSITE" id="PS51078"/>
    </source>
</evidence>
<reference evidence="6 7" key="1">
    <citation type="submission" date="2020-08" db="EMBL/GenBank/DDBJ databases">
        <title>Sequencing the genomes of 1000 actinobacteria strains.</title>
        <authorList>
            <person name="Klenk H.-P."/>
        </authorList>
    </citation>
    <scope>NUCLEOTIDE SEQUENCE [LARGE SCALE GENOMIC DNA]</scope>
    <source>
        <strain evidence="6 7">DSM 20419</strain>
    </source>
</reference>
<dbReference type="InterPro" id="IPR036388">
    <property type="entry name" value="WH-like_DNA-bd_sf"/>
</dbReference>
<dbReference type="SUPFAM" id="SSF55781">
    <property type="entry name" value="GAF domain-like"/>
    <property type="match status" value="1"/>
</dbReference>
<keyword evidence="7" id="KW-1185">Reference proteome</keyword>
<keyword evidence="3" id="KW-0804">Transcription</keyword>
<dbReference type="InterPro" id="IPR005471">
    <property type="entry name" value="Tscrpt_reg_IclR_N"/>
</dbReference>
<keyword evidence="2 6" id="KW-0238">DNA-binding</keyword>
<evidence type="ECO:0000256" key="2">
    <source>
        <dbReference type="ARBA" id="ARBA00023125"/>
    </source>
</evidence>
<evidence type="ECO:0000313" key="7">
    <source>
        <dbReference type="Proteomes" id="UP000545286"/>
    </source>
</evidence>
<dbReference type="Pfam" id="PF09339">
    <property type="entry name" value="HTH_IclR"/>
    <property type="match status" value="1"/>
</dbReference>
<evidence type="ECO:0000313" key="6">
    <source>
        <dbReference type="EMBL" id="MBB2959065.1"/>
    </source>
</evidence>
<dbReference type="Gene3D" id="3.30.450.40">
    <property type="match status" value="1"/>
</dbReference>
<dbReference type="InterPro" id="IPR014757">
    <property type="entry name" value="Tscrpt_reg_IclR_C"/>
</dbReference>
<sequence length="245" mass="25882">MNKPAPKVLANADAVIQLLAQDGALNHAEIADRTGIPRPSVYRLVDGLAAISLVEPRTDGTIGLGPRCLQLADAARATMREWEGADRILLDLASETHLTAYLSVRSGDEAMCVEWAQGRDFAILLLRPGRTLPLHAPVAGRVLLAYATDVHDYVRSDALTPPTTPDVETLVGELDRIRESGYAETAGEVTVGVGALAVPVRDPSGTVVACVSVAGFAPAVRSSRDAYLDSLKTAAQHLEETLAAS</sequence>
<dbReference type="GO" id="GO:0003677">
    <property type="term" value="F:DNA binding"/>
    <property type="evidence" value="ECO:0007669"/>
    <property type="project" value="UniProtKB-KW"/>
</dbReference>
<feature type="domain" description="IclR-ED" evidence="5">
    <location>
        <begin position="67"/>
        <end position="244"/>
    </location>
</feature>
<accession>A0A7W4UR50</accession>
<dbReference type="AlphaFoldDB" id="A0A7W4UR50"/>
<evidence type="ECO:0000259" key="4">
    <source>
        <dbReference type="PROSITE" id="PS51077"/>
    </source>
</evidence>
<dbReference type="PROSITE" id="PS51078">
    <property type="entry name" value="ICLR_ED"/>
    <property type="match status" value="1"/>
</dbReference>
<dbReference type="InterPro" id="IPR029016">
    <property type="entry name" value="GAF-like_dom_sf"/>
</dbReference>
<dbReference type="EMBL" id="JACHWJ010000005">
    <property type="protein sequence ID" value="MBB2959065.1"/>
    <property type="molecule type" value="Genomic_DNA"/>
</dbReference>
<evidence type="ECO:0000256" key="3">
    <source>
        <dbReference type="ARBA" id="ARBA00023163"/>
    </source>
</evidence>